<evidence type="ECO:0000313" key="7">
    <source>
        <dbReference type="EMBL" id="SCW78010.1"/>
    </source>
</evidence>
<evidence type="ECO:0000256" key="6">
    <source>
        <dbReference type="SAM" id="Phobius"/>
    </source>
</evidence>
<keyword evidence="8" id="KW-1185">Reference proteome</keyword>
<dbReference type="RefSeq" id="WP_090254795.1">
    <property type="nucleotide sequence ID" value="NZ_FMTL01000003.1"/>
</dbReference>
<keyword evidence="2" id="KW-0488">Methylation</keyword>
<evidence type="ECO:0000256" key="1">
    <source>
        <dbReference type="ARBA" id="ARBA00004167"/>
    </source>
</evidence>
<dbReference type="GO" id="GO:0016020">
    <property type="term" value="C:membrane"/>
    <property type="evidence" value="ECO:0007669"/>
    <property type="project" value="UniProtKB-SubCell"/>
</dbReference>
<accession>A0AB37ZAL3</accession>
<keyword evidence="4 6" id="KW-1133">Transmembrane helix</keyword>
<dbReference type="InterPro" id="IPR012902">
    <property type="entry name" value="N_methyl_site"/>
</dbReference>
<keyword evidence="5 6" id="KW-0472">Membrane</keyword>
<proteinExistence type="predicted"/>
<dbReference type="SUPFAM" id="SSF54523">
    <property type="entry name" value="Pili subunits"/>
    <property type="match status" value="1"/>
</dbReference>
<dbReference type="EMBL" id="FMTL01000003">
    <property type="protein sequence ID" value="SCW78010.1"/>
    <property type="molecule type" value="Genomic_DNA"/>
</dbReference>
<dbReference type="Gene3D" id="3.30.700.10">
    <property type="entry name" value="Glycoprotein, Type 4 Pilin"/>
    <property type="match status" value="1"/>
</dbReference>
<dbReference type="Pfam" id="PF07963">
    <property type="entry name" value="N_methyl"/>
    <property type="match status" value="1"/>
</dbReference>
<evidence type="ECO:0000256" key="3">
    <source>
        <dbReference type="ARBA" id="ARBA00022692"/>
    </source>
</evidence>
<evidence type="ECO:0000256" key="5">
    <source>
        <dbReference type="ARBA" id="ARBA00023136"/>
    </source>
</evidence>
<comment type="caution">
    <text evidence="7">The sequence shown here is derived from an EMBL/GenBank/DDBJ whole genome shotgun (WGS) entry which is preliminary data.</text>
</comment>
<protein>
    <submittedName>
        <fullName evidence="7">Prepilin-type N-terminal cleavage/methylation domain-containing protein</fullName>
    </submittedName>
</protein>
<dbReference type="NCBIfam" id="TIGR02532">
    <property type="entry name" value="IV_pilin_GFxxxE"/>
    <property type="match status" value="1"/>
</dbReference>
<dbReference type="PROSITE" id="PS00409">
    <property type="entry name" value="PROKAR_NTER_METHYL"/>
    <property type="match status" value="1"/>
</dbReference>
<dbReference type="PANTHER" id="PTHR30093:SF44">
    <property type="entry name" value="TYPE II SECRETION SYSTEM CORE PROTEIN G"/>
    <property type="match status" value="1"/>
</dbReference>
<feature type="transmembrane region" description="Helical" evidence="6">
    <location>
        <begin position="6"/>
        <end position="27"/>
    </location>
</feature>
<gene>
    <name evidence="7" type="ORF">SAMN05216370_3469</name>
</gene>
<evidence type="ECO:0000256" key="4">
    <source>
        <dbReference type="ARBA" id="ARBA00022989"/>
    </source>
</evidence>
<evidence type="ECO:0000256" key="2">
    <source>
        <dbReference type="ARBA" id="ARBA00022481"/>
    </source>
</evidence>
<dbReference type="Proteomes" id="UP000242418">
    <property type="component" value="Unassembled WGS sequence"/>
</dbReference>
<comment type="subcellular location">
    <subcellularLocation>
        <location evidence="1">Membrane</location>
        <topology evidence="1">Single-pass membrane protein</topology>
    </subcellularLocation>
</comment>
<dbReference type="AlphaFoldDB" id="A0AB37ZAL3"/>
<dbReference type="InterPro" id="IPR045584">
    <property type="entry name" value="Pilin-like"/>
</dbReference>
<dbReference type="PANTHER" id="PTHR30093">
    <property type="entry name" value="GENERAL SECRETION PATHWAY PROTEIN G"/>
    <property type="match status" value="1"/>
</dbReference>
<evidence type="ECO:0000313" key="8">
    <source>
        <dbReference type="Proteomes" id="UP000242418"/>
    </source>
</evidence>
<name>A0AB37ZAL3_9PSED</name>
<keyword evidence="3 6" id="KW-0812">Transmembrane</keyword>
<sequence>MKNSKGFTLIELVVVIVILGILAAVALPRFINVSKDAHEGAVKGAGGALASAVLLVRSQWEVNRSNGSDTTPDTDVTGYGDGLVDVNASGWPIGTGGALNCVQLWNAILQGSAPTVGTASTPTAPVDYVATTAGTTCTYTYQLDPPVSATTGDRIVYNSATGTVVTTYVR</sequence>
<reference evidence="7 8" key="1">
    <citation type="submission" date="2016-10" db="EMBL/GenBank/DDBJ databases">
        <authorList>
            <person name="Varghese N."/>
            <person name="Submissions S."/>
        </authorList>
    </citation>
    <scope>NUCLEOTIDE SEQUENCE [LARGE SCALE GENOMIC DNA]</scope>
    <source>
        <strain evidence="7 8">DSM 17833</strain>
    </source>
</reference>
<organism evidence="7 8">
    <name type="scientific">Pseudomonas peli</name>
    <dbReference type="NCBI Taxonomy" id="592361"/>
    <lineage>
        <taxon>Bacteria</taxon>
        <taxon>Pseudomonadati</taxon>
        <taxon>Pseudomonadota</taxon>
        <taxon>Gammaproteobacteria</taxon>
        <taxon>Pseudomonadales</taxon>
        <taxon>Pseudomonadaceae</taxon>
        <taxon>Pseudomonas</taxon>
    </lineage>
</organism>